<feature type="domain" description="Transposase IS30-like HTH" evidence="2">
    <location>
        <begin position="69"/>
        <end position="112"/>
    </location>
</feature>
<comment type="caution">
    <text evidence="3">The sequence shown here is derived from an EMBL/GenBank/DDBJ whole genome shotgun (WGS) entry which is preliminary data.</text>
</comment>
<organism evidence="3 4">
    <name type="scientific">Gordonia westfalica</name>
    <dbReference type="NCBI Taxonomy" id="158898"/>
    <lineage>
        <taxon>Bacteria</taxon>
        <taxon>Bacillati</taxon>
        <taxon>Actinomycetota</taxon>
        <taxon>Actinomycetes</taxon>
        <taxon>Mycobacteriales</taxon>
        <taxon>Gordoniaceae</taxon>
        <taxon>Gordonia</taxon>
    </lineage>
</organism>
<dbReference type="InterPro" id="IPR009057">
    <property type="entry name" value="Homeodomain-like_sf"/>
</dbReference>
<dbReference type="PANTHER" id="PTHR10948">
    <property type="entry name" value="TRANSPOSASE"/>
    <property type="match status" value="1"/>
</dbReference>
<dbReference type="RefSeq" id="WP_310951116.1">
    <property type="nucleotide sequence ID" value="NZ_JAVLUS010000011.1"/>
</dbReference>
<accession>A0ABU2GUG0</accession>
<dbReference type="EMBL" id="JAVLUS010000011">
    <property type="protein sequence ID" value="MDS1115096.1"/>
    <property type="molecule type" value="Genomic_DNA"/>
</dbReference>
<evidence type="ECO:0000313" key="3">
    <source>
        <dbReference type="EMBL" id="MDS1115096.1"/>
    </source>
</evidence>
<name>A0ABU2GUG0_9ACTN</name>
<dbReference type="InterPro" id="IPR025246">
    <property type="entry name" value="IS30-like_HTH"/>
</dbReference>
<gene>
    <name evidence="3" type="ORF">RD149_15130</name>
</gene>
<keyword evidence="4" id="KW-1185">Reference proteome</keyword>
<protein>
    <submittedName>
        <fullName evidence="3">Helix-turn-helix domain-containing protein</fullName>
    </submittedName>
</protein>
<dbReference type="Gene3D" id="1.10.10.60">
    <property type="entry name" value="Homeodomain-like"/>
    <property type="match status" value="1"/>
</dbReference>
<dbReference type="Proteomes" id="UP001265083">
    <property type="component" value="Unassembled WGS sequence"/>
</dbReference>
<feature type="non-terminal residue" evidence="3">
    <location>
        <position position="137"/>
    </location>
</feature>
<evidence type="ECO:0000313" key="4">
    <source>
        <dbReference type="Proteomes" id="UP001265083"/>
    </source>
</evidence>
<evidence type="ECO:0000256" key="1">
    <source>
        <dbReference type="SAM" id="MobiDB-lite"/>
    </source>
</evidence>
<dbReference type="InterPro" id="IPR051917">
    <property type="entry name" value="Transposase-Integrase"/>
</dbReference>
<reference evidence="3 4" key="1">
    <citation type="submission" date="2023-08" db="EMBL/GenBank/DDBJ databases">
        <title>Bioegradation of LLDPE and BLDPE plastic by marine bacteria from coast plastic debris.</title>
        <authorList>
            <person name="Rong Z."/>
        </authorList>
    </citation>
    <scope>NUCLEOTIDE SEQUENCE [LARGE SCALE GENOMIC DNA]</scope>
    <source>
        <strain evidence="3 4">Z-2</strain>
    </source>
</reference>
<sequence length="137" mass="15420">MKDVAHRAPMRSPGHPGHRRELERRFWDKVAEGMLPSEAGIAVGVSPVRGSRWFREAGGMSPYSWPAPSGRYLSFAEREEIALLRVQGSGIRDIAKRLGRSPSTISREIRRNAATRSGTIDYRASVAQWKAEMFARR</sequence>
<feature type="region of interest" description="Disordered" evidence="1">
    <location>
        <begin position="1"/>
        <end position="21"/>
    </location>
</feature>
<evidence type="ECO:0000259" key="2">
    <source>
        <dbReference type="Pfam" id="PF13936"/>
    </source>
</evidence>
<proteinExistence type="predicted"/>
<dbReference type="Pfam" id="PF13936">
    <property type="entry name" value="HTH_38"/>
    <property type="match status" value="1"/>
</dbReference>
<dbReference type="PANTHER" id="PTHR10948:SF23">
    <property type="entry name" value="TRANSPOSASE INSI FOR INSERTION SEQUENCE ELEMENT IS30A-RELATED"/>
    <property type="match status" value="1"/>
</dbReference>
<dbReference type="SUPFAM" id="SSF46689">
    <property type="entry name" value="Homeodomain-like"/>
    <property type="match status" value="1"/>
</dbReference>